<proteinExistence type="predicted"/>
<sequence>MQIAMDIMALSAAGDLAGVAVASGDLDFLAPLERARSESMKGLLLTCSRGASMPAPLEARNAAAAAGVELVSYSLNADFVAPTHSTAISIRGGAATVHESIFIHASLRAPLEDDARVAVARILEKYGYLWPDAVGRELCDAAIVKFFHVNELGPVAINPSCLGWHHLSALLKSKPSTLWLKDPGNLLFVVPSSEKNGLKYYHFTYPGPFILQDSDQVVPDILGRLGFLRPDVSLEEAIDDFNRANVRRLKTKEIEAQGAANASPVELLQREFRIRIPFMQGWRVPQSDSSLRDMLHNTGLLADQYAPEKDVDYALRRFLEKKGQVAPPLGCSYTRLVAQVHQLQNPDTESSRA</sequence>
<organism evidence="1 2">
    <name type="scientific">Polarella glacialis</name>
    <name type="common">Dinoflagellate</name>
    <dbReference type="NCBI Taxonomy" id="89957"/>
    <lineage>
        <taxon>Eukaryota</taxon>
        <taxon>Sar</taxon>
        <taxon>Alveolata</taxon>
        <taxon>Dinophyceae</taxon>
        <taxon>Suessiales</taxon>
        <taxon>Suessiaceae</taxon>
        <taxon>Polarella</taxon>
    </lineage>
</organism>
<gene>
    <name evidence="1" type="ORF">PGLA2088_LOCUS5474</name>
</gene>
<dbReference type="EMBL" id="CAJNNW010005198">
    <property type="protein sequence ID" value="CAE8647205.1"/>
    <property type="molecule type" value="Genomic_DNA"/>
</dbReference>
<comment type="caution">
    <text evidence="1">The sequence shown here is derived from an EMBL/GenBank/DDBJ whole genome shotgun (WGS) entry which is preliminary data.</text>
</comment>
<name>A0A813IB73_POLGL</name>
<reference evidence="1" key="1">
    <citation type="submission" date="2021-02" db="EMBL/GenBank/DDBJ databases">
        <authorList>
            <person name="Dougan E. K."/>
            <person name="Rhodes N."/>
            <person name="Thang M."/>
            <person name="Chan C."/>
        </authorList>
    </citation>
    <scope>NUCLEOTIDE SEQUENCE</scope>
</reference>
<dbReference type="AlphaFoldDB" id="A0A813IB73"/>
<protein>
    <submittedName>
        <fullName evidence="1">Uncharacterized protein</fullName>
    </submittedName>
</protein>
<evidence type="ECO:0000313" key="2">
    <source>
        <dbReference type="Proteomes" id="UP000626109"/>
    </source>
</evidence>
<accession>A0A813IB73</accession>
<dbReference type="Proteomes" id="UP000626109">
    <property type="component" value="Unassembled WGS sequence"/>
</dbReference>
<evidence type="ECO:0000313" key="1">
    <source>
        <dbReference type="EMBL" id="CAE8647205.1"/>
    </source>
</evidence>